<proteinExistence type="predicted"/>
<dbReference type="Proteomes" id="UP001231924">
    <property type="component" value="Unassembled WGS sequence"/>
</dbReference>
<reference evidence="2 3" key="1">
    <citation type="submission" date="2023-06" db="EMBL/GenBank/DDBJ databases">
        <title>Actinomycetospora Odt1-22.</title>
        <authorList>
            <person name="Supong K."/>
        </authorList>
    </citation>
    <scope>NUCLEOTIDE SEQUENCE [LARGE SCALE GENOMIC DNA]</scope>
    <source>
        <strain evidence="2 3">Odt1-22</strain>
    </source>
</reference>
<dbReference type="EMBL" id="JASVWF010000003">
    <property type="protein sequence ID" value="MDL5157176.1"/>
    <property type="molecule type" value="Genomic_DNA"/>
</dbReference>
<evidence type="ECO:0000313" key="2">
    <source>
        <dbReference type="EMBL" id="MDL5157176.1"/>
    </source>
</evidence>
<organism evidence="2 3">
    <name type="scientific">Actinomycetospora termitidis</name>
    <dbReference type="NCBI Taxonomy" id="3053470"/>
    <lineage>
        <taxon>Bacteria</taxon>
        <taxon>Bacillati</taxon>
        <taxon>Actinomycetota</taxon>
        <taxon>Actinomycetes</taxon>
        <taxon>Pseudonocardiales</taxon>
        <taxon>Pseudonocardiaceae</taxon>
        <taxon>Actinomycetospora</taxon>
    </lineage>
</organism>
<accession>A0ABT7M930</accession>
<keyword evidence="3" id="KW-1185">Reference proteome</keyword>
<gene>
    <name evidence="2" type="ORF">QRT03_14500</name>
</gene>
<dbReference type="RefSeq" id="WP_286053592.1">
    <property type="nucleotide sequence ID" value="NZ_JASVWF010000003.1"/>
</dbReference>
<evidence type="ECO:0000313" key="3">
    <source>
        <dbReference type="Proteomes" id="UP001231924"/>
    </source>
</evidence>
<feature type="region of interest" description="Disordered" evidence="1">
    <location>
        <begin position="1"/>
        <end position="23"/>
    </location>
</feature>
<name>A0ABT7M930_9PSEU</name>
<dbReference type="Pfam" id="PF20060">
    <property type="entry name" value="DUF6459"/>
    <property type="match status" value="1"/>
</dbReference>
<comment type="caution">
    <text evidence="2">The sequence shown here is derived from an EMBL/GenBank/DDBJ whole genome shotgun (WGS) entry which is preliminary data.</text>
</comment>
<protein>
    <submittedName>
        <fullName evidence="2">Rv3235 family protein</fullName>
    </submittedName>
</protein>
<feature type="compositionally biased region" description="Low complexity" evidence="1">
    <location>
        <begin position="9"/>
        <end position="22"/>
    </location>
</feature>
<sequence length="211" mass="21782">MTVAAHEWVPAPTAAGGATAGVRPREGRVCAAPRLALRMDRRPRPRLRPLHAVLADLAPRTPAPAPEPAPVDTRALDAALDGARAQVGPIALRVLAAVAEVLDGRRPVDHLAGICPEDALERVTGAVLAARHLGPVPRGARVRGLRLCPLVAPGAHPVLAVEVAAALCVPGPSGPPRADRAGGTRPDRARAVAARFELGDAGWRLTELVVG</sequence>
<dbReference type="InterPro" id="IPR045596">
    <property type="entry name" value="DUF6459"/>
</dbReference>
<evidence type="ECO:0000256" key="1">
    <source>
        <dbReference type="SAM" id="MobiDB-lite"/>
    </source>
</evidence>